<evidence type="ECO:0000313" key="3">
    <source>
        <dbReference type="Proteomes" id="UP001152172"/>
    </source>
</evidence>
<accession>A0A9X3RBM2</accession>
<dbReference type="Proteomes" id="UP001152172">
    <property type="component" value="Unassembled WGS sequence"/>
</dbReference>
<keyword evidence="1" id="KW-0812">Transmembrane</keyword>
<feature type="transmembrane region" description="Helical" evidence="1">
    <location>
        <begin position="33"/>
        <end position="52"/>
    </location>
</feature>
<dbReference type="RefSeq" id="WP_269923355.1">
    <property type="nucleotide sequence ID" value="NZ_JAMKBI010000021.1"/>
</dbReference>
<comment type="caution">
    <text evidence="2">The sequence shown here is derived from an EMBL/GenBank/DDBJ whole genome shotgun (WGS) entry which is preliminary data.</text>
</comment>
<dbReference type="Pfam" id="PF13129">
    <property type="entry name" value="DUF3953"/>
    <property type="match status" value="1"/>
</dbReference>
<evidence type="ECO:0000256" key="1">
    <source>
        <dbReference type="SAM" id="Phobius"/>
    </source>
</evidence>
<dbReference type="InterPro" id="IPR025018">
    <property type="entry name" value="DUF3953"/>
</dbReference>
<keyword evidence="1" id="KW-1133">Transmembrane helix</keyword>
<sequence length="85" mass="9893">MEEKKFDILMLFQVIFAVLVMLIGIYGKVTENYNLLPLMLILLSVMFLIIGLREYKRTKSLLWGIVYLCISLFILFSVVEGIMIN</sequence>
<keyword evidence="1" id="KW-0472">Membrane</keyword>
<organism evidence="2 3">
    <name type="scientific">Psychrobacillus psychrodurans</name>
    <dbReference type="NCBI Taxonomy" id="126157"/>
    <lineage>
        <taxon>Bacteria</taxon>
        <taxon>Bacillati</taxon>
        <taxon>Bacillota</taxon>
        <taxon>Bacilli</taxon>
        <taxon>Bacillales</taxon>
        <taxon>Bacillaceae</taxon>
        <taxon>Psychrobacillus</taxon>
    </lineage>
</organism>
<feature type="transmembrane region" description="Helical" evidence="1">
    <location>
        <begin position="7"/>
        <end position="27"/>
    </location>
</feature>
<name>A0A9X3RBM2_9BACI</name>
<dbReference type="EMBL" id="JAMKBI010000021">
    <property type="protein sequence ID" value="MCZ8535381.1"/>
    <property type="molecule type" value="Genomic_DNA"/>
</dbReference>
<gene>
    <name evidence="2" type="ORF">M9R61_18945</name>
</gene>
<evidence type="ECO:0000313" key="2">
    <source>
        <dbReference type="EMBL" id="MCZ8535381.1"/>
    </source>
</evidence>
<proteinExistence type="predicted"/>
<dbReference type="AlphaFoldDB" id="A0A9X3RBM2"/>
<reference evidence="2" key="1">
    <citation type="submission" date="2022-05" db="EMBL/GenBank/DDBJ databases">
        <authorList>
            <person name="Colautti A."/>
            <person name="Iacumin L."/>
        </authorList>
    </citation>
    <scope>NUCLEOTIDE SEQUENCE</scope>
    <source>
        <strain evidence="2">DSM 30747</strain>
    </source>
</reference>
<feature type="transmembrane region" description="Helical" evidence="1">
    <location>
        <begin position="61"/>
        <end position="84"/>
    </location>
</feature>
<protein>
    <submittedName>
        <fullName evidence="2">DUF3953 domain-containing protein</fullName>
    </submittedName>
</protein>
<keyword evidence="3" id="KW-1185">Reference proteome</keyword>